<keyword evidence="4" id="KW-1185">Reference proteome</keyword>
<keyword evidence="1 2" id="KW-0732">Signal</keyword>
<dbReference type="Gene3D" id="2.60.40.1650">
    <property type="entry name" value="Porin MspA (Ig-like beta-sandwich domain)"/>
    <property type="match status" value="2"/>
</dbReference>
<evidence type="ECO:0000256" key="1">
    <source>
        <dbReference type="ARBA" id="ARBA00022729"/>
    </source>
</evidence>
<sequence length="212" mass="21352">MNGSTGVPLCLLAAGVLSFVPAQTASADALPDQSRTVTTEDGWQLTVTKTAENLDRVPNLAETAFTREGFVSVRAAADITGAGGVSVNSGTLTLGYQIGCQIDVSNGISLGLAASVGPNVNVMVAPTPGLSVGIGAAALPSVSTTFKPGTITTIPFGTKALAGPHGSITTDQVQIKIDACMGPVSLRSYVIATTSTDTADNSVAVYGDPIWL</sequence>
<proteinExistence type="predicted"/>
<organism evidence="3 4">
    <name type="scientific">Nocardia vinacea</name>
    <dbReference type="NCBI Taxonomy" id="96468"/>
    <lineage>
        <taxon>Bacteria</taxon>
        <taxon>Bacillati</taxon>
        <taxon>Actinomycetota</taxon>
        <taxon>Actinomycetes</taxon>
        <taxon>Mycobacteriales</taxon>
        <taxon>Nocardiaceae</taxon>
        <taxon>Nocardia</taxon>
    </lineage>
</organism>
<dbReference type="InterPro" id="IPR036435">
    <property type="entry name" value="Leukocidin/porin_MspA_sf"/>
</dbReference>
<evidence type="ECO:0000313" key="4">
    <source>
        <dbReference type="Proteomes" id="UP001432062"/>
    </source>
</evidence>
<reference evidence="3" key="1">
    <citation type="submission" date="2022-10" db="EMBL/GenBank/DDBJ databases">
        <title>The complete genomes of actinobacterial strains from the NBC collection.</title>
        <authorList>
            <person name="Joergensen T.S."/>
            <person name="Alvarez Arevalo M."/>
            <person name="Sterndorff E.B."/>
            <person name="Faurdal D."/>
            <person name="Vuksanovic O."/>
            <person name="Mourched A.-S."/>
            <person name="Charusanti P."/>
            <person name="Shaw S."/>
            <person name="Blin K."/>
            <person name="Weber T."/>
        </authorList>
    </citation>
    <scope>NUCLEOTIDE SEQUENCE</scope>
    <source>
        <strain evidence="3">NBC_01482</strain>
    </source>
</reference>
<dbReference type="Proteomes" id="UP001432062">
    <property type="component" value="Chromosome"/>
</dbReference>
<dbReference type="InterPro" id="IPR015286">
    <property type="entry name" value="Porin_fam_mycobact-type"/>
</dbReference>
<name>A0ABZ1YV48_9NOCA</name>
<dbReference type="SUPFAM" id="SSF56959">
    <property type="entry name" value="Leukocidin-like"/>
    <property type="match status" value="1"/>
</dbReference>
<dbReference type="Pfam" id="PF09203">
    <property type="entry name" value="MspA"/>
    <property type="match status" value="1"/>
</dbReference>
<feature type="signal peptide" evidence="2">
    <location>
        <begin position="1"/>
        <end position="27"/>
    </location>
</feature>
<evidence type="ECO:0000256" key="2">
    <source>
        <dbReference type="SAM" id="SignalP"/>
    </source>
</evidence>
<accession>A0ABZ1YV48</accession>
<dbReference type="RefSeq" id="WP_327099391.1">
    <property type="nucleotide sequence ID" value="NZ_CP109149.1"/>
</dbReference>
<protein>
    <submittedName>
        <fullName evidence="3">MspA family porin</fullName>
    </submittedName>
</protein>
<gene>
    <name evidence="3" type="ORF">OG563_44930</name>
</gene>
<evidence type="ECO:0000313" key="3">
    <source>
        <dbReference type="EMBL" id="WUV46135.1"/>
    </source>
</evidence>
<dbReference type="EMBL" id="CP109441">
    <property type="protein sequence ID" value="WUV46135.1"/>
    <property type="molecule type" value="Genomic_DNA"/>
</dbReference>
<feature type="chain" id="PRO_5047156960" evidence="2">
    <location>
        <begin position="28"/>
        <end position="212"/>
    </location>
</feature>